<evidence type="ECO:0000313" key="3">
    <source>
        <dbReference type="EMBL" id="KAK1128809.1"/>
    </source>
</evidence>
<accession>A0AA40G0H9</accession>
<dbReference type="SUPFAM" id="SSF75304">
    <property type="entry name" value="Amidase signature (AS) enzymes"/>
    <property type="match status" value="1"/>
</dbReference>
<evidence type="ECO:0000313" key="4">
    <source>
        <dbReference type="Proteomes" id="UP001177670"/>
    </source>
</evidence>
<dbReference type="PANTHER" id="PTHR43372">
    <property type="entry name" value="FATTY-ACID AMIDE HYDROLASE"/>
    <property type="match status" value="1"/>
</dbReference>
<dbReference type="InterPro" id="IPR036928">
    <property type="entry name" value="AS_sf"/>
</dbReference>
<feature type="active site" description="Acyl-ester intermediate" evidence="1">
    <location>
        <position position="247"/>
    </location>
</feature>
<dbReference type="InterPro" id="IPR023631">
    <property type="entry name" value="Amidase_dom"/>
</dbReference>
<feature type="active site" description="Charge relay system" evidence="1">
    <location>
        <position position="148"/>
    </location>
</feature>
<dbReference type="GO" id="GO:0012505">
    <property type="term" value="C:endomembrane system"/>
    <property type="evidence" value="ECO:0007669"/>
    <property type="project" value="TreeGrafter"/>
</dbReference>
<keyword evidence="4" id="KW-1185">Reference proteome</keyword>
<comment type="caution">
    <text evidence="3">The sequence shown here is derived from an EMBL/GenBank/DDBJ whole genome shotgun (WGS) entry which is preliminary data.</text>
</comment>
<name>A0AA40G0H9_9HYME</name>
<proteinExistence type="predicted"/>
<dbReference type="Gene3D" id="3.90.1300.10">
    <property type="entry name" value="Amidase signature (AS) domain"/>
    <property type="match status" value="1"/>
</dbReference>
<dbReference type="PANTHER" id="PTHR43372:SF2">
    <property type="entry name" value="IP13792P"/>
    <property type="match status" value="1"/>
</dbReference>
<gene>
    <name evidence="3" type="ORF">K0M31_019956</name>
</gene>
<dbReference type="PIRSF" id="PIRSF001221">
    <property type="entry name" value="Amidase_fungi"/>
    <property type="match status" value="1"/>
</dbReference>
<dbReference type="Proteomes" id="UP001177670">
    <property type="component" value="Unassembled WGS sequence"/>
</dbReference>
<reference evidence="3" key="1">
    <citation type="submission" date="2021-10" db="EMBL/GenBank/DDBJ databases">
        <title>Melipona bicolor Genome sequencing and assembly.</title>
        <authorList>
            <person name="Araujo N.S."/>
            <person name="Arias M.C."/>
        </authorList>
    </citation>
    <scope>NUCLEOTIDE SEQUENCE</scope>
    <source>
        <strain evidence="3">USP_2M_L1-L4_2017</strain>
        <tissue evidence="3">Whole body</tissue>
    </source>
</reference>
<dbReference type="AlphaFoldDB" id="A0AA40G0H9"/>
<sequence>METLGHTSGTFAKNLANCDYLDITNLVIQKLLKYSFLLLSCILTPILRLQRFKKQKRIPTIKNHLLLISATKIARAIRRKQISSEEVVRAYVERCIAVNPVLNAIVDQRYDKAIEEAREVDEFLASTPITEEELAHKKPLFGVPITVKESFAVKGMSHSAGVKKNISRRATQDAEAVSLLRKAGAIVTVVSNTPELCLHYNSTNYVTGTTWNPYDTNKTCSGSSGGEGALISSAASIVGVASDLAGSARIPALFCGVFGHKTTPDIIPRGGHIPDFKSSLEFTTCTMVRYAEDLSLMLKNMCQSEKVRKNLEQKVSLKELRYFYLDHCCPITNSLNEDIKQAINKLKIHMEETYNLKVEKARLPNMQFTFAMFMVLLELKFDLTEEIDRMGPFECLLEMLKCFIGTSEITMPTLTFVMLRWISRKLFKSCHYVYAKKDALKKEFEELLDDNGVLIFPTFVSPALYPGEFYMNICNIIYLVIANVLALPSTHCPMGINKAGLPVGLQIMANTNNDHLTIAVAEEIERAFGGWQPPPMNPTNAAIPICNIYL</sequence>
<protein>
    <recommendedName>
        <fullName evidence="2">Amidase domain-containing protein</fullName>
    </recommendedName>
</protein>
<evidence type="ECO:0000259" key="2">
    <source>
        <dbReference type="Pfam" id="PF01425"/>
    </source>
</evidence>
<dbReference type="Pfam" id="PF01425">
    <property type="entry name" value="Amidase"/>
    <property type="match status" value="1"/>
</dbReference>
<organism evidence="3 4">
    <name type="scientific">Melipona bicolor</name>
    <dbReference type="NCBI Taxonomy" id="60889"/>
    <lineage>
        <taxon>Eukaryota</taxon>
        <taxon>Metazoa</taxon>
        <taxon>Ecdysozoa</taxon>
        <taxon>Arthropoda</taxon>
        <taxon>Hexapoda</taxon>
        <taxon>Insecta</taxon>
        <taxon>Pterygota</taxon>
        <taxon>Neoptera</taxon>
        <taxon>Endopterygota</taxon>
        <taxon>Hymenoptera</taxon>
        <taxon>Apocrita</taxon>
        <taxon>Aculeata</taxon>
        <taxon>Apoidea</taxon>
        <taxon>Anthophila</taxon>
        <taxon>Apidae</taxon>
        <taxon>Melipona</taxon>
    </lineage>
</organism>
<evidence type="ECO:0000256" key="1">
    <source>
        <dbReference type="PIRSR" id="PIRSR001221-1"/>
    </source>
</evidence>
<feature type="domain" description="Amidase" evidence="2">
    <location>
        <begin position="86"/>
        <end position="517"/>
    </location>
</feature>
<dbReference type="InterPro" id="IPR052739">
    <property type="entry name" value="FAAH2"/>
</dbReference>
<dbReference type="EMBL" id="JAHYIQ010000009">
    <property type="protein sequence ID" value="KAK1128809.1"/>
    <property type="molecule type" value="Genomic_DNA"/>
</dbReference>
<feature type="active site" description="Charge relay system" evidence="1">
    <location>
        <position position="223"/>
    </location>
</feature>